<dbReference type="AlphaFoldDB" id="A0A0F4LDM3"/>
<dbReference type="OrthoDB" id="6960201at2"/>
<proteinExistence type="predicted"/>
<dbReference type="Proteomes" id="UP000033531">
    <property type="component" value="Unassembled WGS sequence"/>
</dbReference>
<accession>A0A0F4LDM3</accession>
<evidence type="ECO:0000313" key="1">
    <source>
        <dbReference type="EMBL" id="KJY56705.1"/>
    </source>
</evidence>
<dbReference type="EMBL" id="JXLI01000010">
    <property type="protein sequence ID" value="KJY56705.1"/>
    <property type="molecule type" value="Genomic_DNA"/>
</dbReference>
<gene>
    <name evidence="1" type="ORF">JF74_10570</name>
</gene>
<comment type="caution">
    <text evidence="1">The sequence shown here is derived from an EMBL/GenBank/DDBJ whole genome shotgun (WGS) entry which is preliminary data.</text>
</comment>
<organism evidence="1 2">
    <name type="scientific">Lactobacillus melliventris</name>
    <dbReference type="NCBI Taxonomy" id="1218507"/>
    <lineage>
        <taxon>Bacteria</taxon>
        <taxon>Bacillati</taxon>
        <taxon>Bacillota</taxon>
        <taxon>Bacilli</taxon>
        <taxon>Lactobacillales</taxon>
        <taxon>Lactobacillaceae</taxon>
        <taxon>Lactobacillus</taxon>
    </lineage>
</organism>
<sequence>MKLNQDCVRSVMLFIEDKYEFGTFLYLDNFLNAKELRDYKPEEIKYVLAKLSETNYLHDRIKWINNDIAYYSTGALTWDGHKFLDTIRDKKVWSKTKKITNKFASVSISMVESIASQVITNLITEQMRS</sequence>
<reference evidence="1 2" key="1">
    <citation type="submission" date="2015-01" db="EMBL/GenBank/DDBJ databases">
        <title>Comparative genomics of the lactic acid bacteria isolated from the honey bee gut.</title>
        <authorList>
            <person name="Ellegaard K.M."/>
            <person name="Tamarit D."/>
            <person name="Javelind E."/>
            <person name="Olofsson T."/>
            <person name="Andersson S.G."/>
            <person name="Vasquez A."/>
        </authorList>
    </citation>
    <scope>NUCLEOTIDE SEQUENCE [LARGE SCALE GENOMIC DNA]</scope>
    <source>
        <strain evidence="1 2">Hma8</strain>
    </source>
</reference>
<name>A0A0F4LDM3_9LACO</name>
<protein>
    <recommendedName>
        <fullName evidence="3">DUF2513 domain-containing protein</fullName>
    </recommendedName>
</protein>
<dbReference type="PATRIC" id="fig|1218507.3.peg.1230"/>
<dbReference type="STRING" id="1218507.JF74_10570"/>
<dbReference type="RefSeq" id="WP_046324972.1">
    <property type="nucleotide sequence ID" value="NZ_JAAEEB010000013.1"/>
</dbReference>
<dbReference type="Pfam" id="PF10711">
    <property type="entry name" value="DUF2513"/>
    <property type="match status" value="1"/>
</dbReference>
<dbReference type="HOGENOM" id="CLU_139712_0_1_9"/>
<dbReference type="InterPro" id="IPR019650">
    <property type="entry name" value="DUF2513"/>
</dbReference>
<evidence type="ECO:0008006" key="3">
    <source>
        <dbReference type="Google" id="ProtNLM"/>
    </source>
</evidence>
<evidence type="ECO:0000313" key="2">
    <source>
        <dbReference type="Proteomes" id="UP000033531"/>
    </source>
</evidence>